<dbReference type="EMBL" id="JAAXOP010000016">
    <property type="protein sequence ID" value="NKY53255.1"/>
    <property type="molecule type" value="Genomic_DNA"/>
</dbReference>
<dbReference type="Pfam" id="PF00135">
    <property type="entry name" value="COesterase"/>
    <property type="match status" value="1"/>
</dbReference>
<dbReference type="InterPro" id="IPR029058">
    <property type="entry name" value="AB_hydrolase_fold"/>
</dbReference>
<dbReference type="SUPFAM" id="SSF53474">
    <property type="entry name" value="alpha/beta-Hydrolases"/>
    <property type="match status" value="1"/>
</dbReference>
<accession>A0A846Y4U4</accession>
<sequence>MFPLVAYGTPLVPVEPSSAFAARQQSDIALLQGNTLDEHAEFTVAAFPEPITADRYSAILRTAFGDAADLVEQRYPVNAFTSPTAAASRVFSDRDWICGSWRSGRDHAERAPTYAYTFTDPTAPTPGGNPVPALLQPATVHGSETYFLFDFPDGPALTTAQGSLAEQLVGYWTRFIRTGNPNGDSAPTWPRLDASDLALSLEPDAIEPFNMRTTHHCDLWDR</sequence>
<dbReference type="AlphaFoldDB" id="A0A846Y4U4"/>
<organism evidence="2 3">
    <name type="scientific">Nocardia vermiculata</name>
    <dbReference type="NCBI Taxonomy" id="257274"/>
    <lineage>
        <taxon>Bacteria</taxon>
        <taxon>Bacillati</taxon>
        <taxon>Actinomycetota</taxon>
        <taxon>Actinomycetes</taxon>
        <taxon>Mycobacteriales</taxon>
        <taxon>Nocardiaceae</taxon>
        <taxon>Nocardia</taxon>
    </lineage>
</organism>
<gene>
    <name evidence="2" type="ORF">HGA08_23950</name>
</gene>
<comment type="caution">
    <text evidence="2">The sequence shown here is derived from an EMBL/GenBank/DDBJ whole genome shotgun (WGS) entry which is preliminary data.</text>
</comment>
<feature type="domain" description="Carboxylesterase type B" evidence="1">
    <location>
        <begin position="80"/>
        <end position="206"/>
    </location>
</feature>
<evidence type="ECO:0000313" key="3">
    <source>
        <dbReference type="Proteomes" id="UP000565711"/>
    </source>
</evidence>
<name>A0A846Y4U4_9NOCA</name>
<reference evidence="2 3" key="1">
    <citation type="submission" date="2020-04" db="EMBL/GenBank/DDBJ databases">
        <title>MicrobeNet Type strains.</title>
        <authorList>
            <person name="Nicholson A.C."/>
        </authorList>
    </citation>
    <scope>NUCLEOTIDE SEQUENCE [LARGE SCALE GENOMIC DNA]</scope>
    <source>
        <strain evidence="2 3">JCM 12354</strain>
    </source>
</reference>
<dbReference type="InterPro" id="IPR002018">
    <property type="entry name" value="CarbesteraseB"/>
</dbReference>
<evidence type="ECO:0000313" key="2">
    <source>
        <dbReference type="EMBL" id="NKY53255.1"/>
    </source>
</evidence>
<proteinExistence type="predicted"/>
<dbReference type="Gene3D" id="3.40.50.1820">
    <property type="entry name" value="alpha/beta hydrolase"/>
    <property type="match status" value="1"/>
</dbReference>
<protein>
    <submittedName>
        <fullName evidence="2">Carboxylesterase family protein</fullName>
    </submittedName>
</protein>
<dbReference type="PANTHER" id="PTHR45570">
    <property type="entry name" value="CARBOXYLIC ESTER HYDROLASE"/>
    <property type="match status" value="1"/>
</dbReference>
<keyword evidence="3" id="KW-1185">Reference proteome</keyword>
<dbReference type="Proteomes" id="UP000565711">
    <property type="component" value="Unassembled WGS sequence"/>
</dbReference>
<evidence type="ECO:0000259" key="1">
    <source>
        <dbReference type="Pfam" id="PF00135"/>
    </source>
</evidence>